<feature type="region of interest" description="Disordered" evidence="1">
    <location>
        <begin position="115"/>
        <end position="151"/>
    </location>
</feature>
<feature type="compositionally biased region" description="Low complexity" evidence="1">
    <location>
        <begin position="166"/>
        <end position="181"/>
    </location>
</feature>
<dbReference type="InParanoid" id="A0A5J5EU15"/>
<reference evidence="2 3" key="1">
    <citation type="submission" date="2019-09" db="EMBL/GenBank/DDBJ databases">
        <title>Draft genome of the ectomycorrhizal ascomycete Sphaerosporella brunnea.</title>
        <authorList>
            <consortium name="DOE Joint Genome Institute"/>
            <person name="Benucci G.M."/>
            <person name="Marozzi G."/>
            <person name="Antonielli L."/>
            <person name="Sanchez S."/>
            <person name="Marco P."/>
            <person name="Wang X."/>
            <person name="Falini L.B."/>
            <person name="Barry K."/>
            <person name="Haridas S."/>
            <person name="Lipzen A."/>
            <person name="Labutti K."/>
            <person name="Grigoriev I.V."/>
            <person name="Murat C."/>
            <person name="Martin F."/>
            <person name="Albertini E."/>
            <person name="Donnini D."/>
            <person name="Bonito G."/>
        </authorList>
    </citation>
    <scope>NUCLEOTIDE SEQUENCE [LARGE SCALE GENOMIC DNA]</scope>
    <source>
        <strain evidence="2 3">Sb_GMNB300</strain>
    </source>
</reference>
<evidence type="ECO:0000256" key="1">
    <source>
        <dbReference type="SAM" id="MobiDB-lite"/>
    </source>
</evidence>
<evidence type="ECO:0000313" key="2">
    <source>
        <dbReference type="EMBL" id="KAA8902231.1"/>
    </source>
</evidence>
<gene>
    <name evidence="2" type="ORF">FN846DRAFT_920251</name>
</gene>
<protein>
    <submittedName>
        <fullName evidence="2">Uncharacterized protein</fullName>
    </submittedName>
</protein>
<organism evidence="2 3">
    <name type="scientific">Sphaerosporella brunnea</name>
    <dbReference type="NCBI Taxonomy" id="1250544"/>
    <lineage>
        <taxon>Eukaryota</taxon>
        <taxon>Fungi</taxon>
        <taxon>Dikarya</taxon>
        <taxon>Ascomycota</taxon>
        <taxon>Pezizomycotina</taxon>
        <taxon>Pezizomycetes</taxon>
        <taxon>Pezizales</taxon>
        <taxon>Pyronemataceae</taxon>
        <taxon>Sphaerosporella</taxon>
    </lineage>
</organism>
<accession>A0A5J5EU15</accession>
<evidence type="ECO:0000313" key="3">
    <source>
        <dbReference type="Proteomes" id="UP000326924"/>
    </source>
</evidence>
<feature type="compositionally biased region" description="Basic and acidic residues" evidence="1">
    <location>
        <begin position="117"/>
        <end position="129"/>
    </location>
</feature>
<feature type="compositionally biased region" description="Polar residues" evidence="1">
    <location>
        <begin position="441"/>
        <end position="455"/>
    </location>
</feature>
<proteinExistence type="predicted"/>
<feature type="compositionally biased region" description="Polar residues" evidence="1">
    <location>
        <begin position="542"/>
        <end position="552"/>
    </location>
</feature>
<feature type="region of interest" description="Disordered" evidence="1">
    <location>
        <begin position="45"/>
        <end position="80"/>
    </location>
</feature>
<comment type="caution">
    <text evidence="2">The sequence shown here is derived from an EMBL/GenBank/DDBJ whole genome shotgun (WGS) entry which is preliminary data.</text>
</comment>
<feature type="region of interest" description="Disordered" evidence="1">
    <location>
        <begin position="166"/>
        <end position="186"/>
    </location>
</feature>
<dbReference type="AlphaFoldDB" id="A0A5J5EU15"/>
<sequence>MAQTLMRPLAADYQRTLNDARVMPASRQTALPREGYQTHDAAKSVVGVSPGRKSARGHQTRDVAPRADPRPAALDRSKTEPLRYLASVSVASAHGKMSQQTSTGADSVVAQARLRGSHKEPQVVPDDSKSTVGAAPKLKAGLTSSKTLPSLPTAMPTTGLFAATSRAPAAAPRLRPPNHAASGSVIGIPPSKWPRLAKVPSMAQLRPLTAEKGSLSPGPSLTAAEAPSKELSKQASSAGLRPLVVQKAAMAPTVVTQASTAAPKPASRNKQIAMEFFLSWGAGSFEVSVRCLFDPSATVPMLSKAFAKKHSVPGILRDTPIVIFDAAGHIVPDVGSSHTEPLIFRHNSHHTVETFEIAPFDDRLDVVVPYSWFDQHEIVGLHSGSVYFGSAFCMQHCTPKGIQMDAAQKQTSTLSVSPPLPSKSPLSGSRLNVGKTGAARPSSSAESPTLTVGTSKESRPRLPKAYIAAPRPTTPAATKMTVPPVPTTPAPSRVLARPKTPSRADSGQKRVPSGPKPPSTPQPTANSRKSSAPRLTPPKTPVSRSKTPVSRSRTPLSRPKTPLPRPKTPLSRPKTPVSRSKTPADKAPPKVPARTPKSPSKIPRSPARLKTAPVPVIQAVAAPVKEEFPTAAAVHDDSDASSEFEMYPLGSVQASDQAQIKIVA</sequence>
<dbReference type="EMBL" id="VXIS01000135">
    <property type="protein sequence ID" value="KAA8902231.1"/>
    <property type="molecule type" value="Genomic_DNA"/>
</dbReference>
<feature type="compositionally biased region" description="Low complexity" evidence="1">
    <location>
        <begin position="468"/>
        <end position="482"/>
    </location>
</feature>
<dbReference type="Proteomes" id="UP000326924">
    <property type="component" value="Unassembled WGS sequence"/>
</dbReference>
<name>A0A5J5EU15_9PEZI</name>
<keyword evidence="3" id="KW-1185">Reference proteome</keyword>
<feature type="compositionally biased region" description="Basic and acidic residues" evidence="1">
    <location>
        <begin position="59"/>
        <end position="80"/>
    </location>
</feature>
<dbReference type="OrthoDB" id="5401525at2759"/>
<feature type="compositionally biased region" description="Low complexity" evidence="1">
    <location>
        <begin position="412"/>
        <end position="431"/>
    </location>
</feature>
<feature type="region of interest" description="Disordered" evidence="1">
    <location>
        <begin position="210"/>
        <end position="235"/>
    </location>
</feature>
<feature type="region of interest" description="Disordered" evidence="1">
    <location>
        <begin position="408"/>
        <end position="611"/>
    </location>
</feature>